<evidence type="ECO:0000259" key="1">
    <source>
        <dbReference type="Pfam" id="PF01636"/>
    </source>
</evidence>
<reference evidence="3" key="1">
    <citation type="journal article" date="2019" name="Int. J. Syst. Evol. Microbiol.">
        <title>The Global Catalogue of Microorganisms (GCM) 10K type strain sequencing project: providing services to taxonomists for standard genome sequencing and annotation.</title>
        <authorList>
            <consortium name="The Broad Institute Genomics Platform"/>
            <consortium name="The Broad Institute Genome Sequencing Center for Infectious Disease"/>
            <person name="Wu L."/>
            <person name="Ma J."/>
        </authorList>
    </citation>
    <scope>NUCLEOTIDE SEQUENCE [LARGE SCALE GENOMIC DNA]</scope>
    <source>
        <strain evidence="3">CGMCC 4.7396</strain>
    </source>
</reference>
<comment type="caution">
    <text evidence="2">The sequence shown here is derived from an EMBL/GenBank/DDBJ whole genome shotgun (WGS) entry which is preliminary data.</text>
</comment>
<protein>
    <submittedName>
        <fullName evidence="2">Phosphotransferase</fullName>
    </submittedName>
</protein>
<dbReference type="EMBL" id="JBHRWO010000021">
    <property type="protein sequence ID" value="MFC3495849.1"/>
    <property type="molecule type" value="Genomic_DNA"/>
</dbReference>
<name>A0ABV7Q4V1_9ACTN</name>
<evidence type="ECO:0000313" key="2">
    <source>
        <dbReference type="EMBL" id="MFC3495849.1"/>
    </source>
</evidence>
<accession>A0ABV7Q4V1</accession>
<proteinExistence type="predicted"/>
<gene>
    <name evidence="2" type="ORF">ACFO8M_25495</name>
</gene>
<keyword evidence="3" id="KW-1185">Reference proteome</keyword>
<dbReference type="RefSeq" id="WP_387980723.1">
    <property type="nucleotide sequence ID" value="NZ_JBHRWO010000021.1"/>
</dbReference>
<organism evidence="2 3">
    <name type="scientific">Glycomyces rhizosphaerae</name>
    <dbReference type="NCBI Taxonomy" id="2054422"/>
    <lineage>
        <taxon>Bacteria</taxon>
        <taxon>Bacillati</taxon>
        <taxon>Actinomycetota</taxon>
        <taxon>Actinomycetes</taxon>
        <taxon>Glycomycetales</taxon>
        <taxon>Glycomycetaceae</taxon>
        <taxon>Glycomyces</taxon>
    </lineage>
</organism>
<dbReference type="InterPro" id="IPR011009">
    <property type="entry name" value="Kinase-like_dom_sf"/>
</dbReference>
<dbReference type="Pfam" id="PF01636">
    <property type="entry name" value="APH"/>
    <property type="match status" value="1"/>
</dbReference>
<sequence length="282" mass="30648">MGSSERSVLGRILRREHLAGEDIRQMRLGRSGNTAVVETDRHVVRVAWCAPIRVDVETRVWRAARQAGIPVPELLGHGSIDAHEYMVYRRLPGWPSPTSGPALREAGAMLAAVHAAPLDGFPAALRSRPRRMRRFALAKAFLAAQAHRVAPRTAACVQRAERDWTGTFDTPTHGDFRGANLLARGDRISGVLDWSDARRSSREADLGSVERARLPDVLDGYLSAASAPRGDLLLGYVAARYAALAHSDIVRPDEALAAIDHCAQTLSARKIVIDTGGTDQSC</sequence>
<feature type="domain" description="Aminoglycoside phosphotransferase" evidence="1">
    <location>
        <begin position="23"/>
        <end position="212"/>
    </location>
</feature>
<dbReference type="Proteomes" id="UP001595712">
    <property type="component" value="Unassembled WGS sequence"/>
</dbReference>
<dbReference type="SUPFAM" id="SSF56112">
    <property type="entry name" value="Protein kinase-like (PK-like)"/>
    <property type="match status" value="1"/>
</dbReference>
<dbReference type="InterPro" id="IPR002575">
    <property type="entry name" value="Aminoglycoside_PTrfase"/>
</dbReference>
<dbReference type="Gene3D" id="3.90.1200.10">
    <property type="match status" value="1"/>
</dbReference>
<evidence type="ECO:0000313" key="3">
    <source>
        <dbReference type="Proteomes" id="UP001595712"/>
    </source>
</evidence>